<dbReference type="PANTHER" id="PTHR47053:SF1">
    <property type="entry name" value="MUREIN DD-ENDOPEPTIDASE MEPH-RELATED"/>
    <property type="match status" value="1"/>
</dbReference>
<evidence type="ECO:0000256" key="1">
    <source>
        <dbReference type="ARBA" id="ARBA00007074"/>
    </source>
</evidence>
<evidence type="ECO:0000256" key="4">
    <source>
        <dbReference type="ARBA" id="ARBA00022807"/>
    </source>
</evidence>
<feature type="chain" id="PRO_5046475635" evidence="6">
    <location>
        <begin position="25"/>
        <end position="283"/>
    </location>
</feature>
<keyword evidence="9" id="KW-1185">Reference proteome</keyword>
<evidence type="ECO:0000259" key="7">
    <source>
        <dbReference type="PROSITE" id="PS51935"/>
    </source>
</evidence>
<dbReference type="Gene3D" id="3.90.1720.10">
    <property type="entry name" value="endopeptidase domain like (from Nostoc punctiforme)"/>
    <property type="match status" value="1"/>
</dbReference>
<gene>
    <name evidence="8" type="ORF">ABQJ54_15365</name>
</gene>
<dbReference type="Proteomes" id="UP001556220">
    <property type="component" value="Unassembled WGS sequence"/>
</dbReference>
<feature type="domain" description="NlpC/P60" evidence="7">
    <location>
        <begin position="145"/>
        <end position="271"/>
    </location>
</feature>
<dbReference type="Pfam" id="PF00877">
    <property type="entry name" value="NLPC_P60"/>
    <property type="match status" value="1"/>
</dbReference>
<dbReference type="RefSeq" id="WP_367855189.1">
    <property type="nucleotide sequence ID" value="NZ_JBFOHK010000004.1"/>
</dbReference>
<feature type="signal peptide" evidence="6">
    <location>
        <begin position="1"/>
        <end position="24"/>
    </location>
</feature>
<reference evidence="8 9" key="1">
    <citation type="submission" date="2024-06" db="EMBL/GenBank/DDBJ databases">
        <authorList>
            <person name="Woo H."/>
        </authorList>
    </citation>
    <scope>NUCLEOTIDE SEQUENCE [LARGE SCALE GENOMIC DNA]</scope>
    <source>
        <strain evidence="8 9">Si-c</strain>
    </source>
</reference>
<dbReference type="InterPro" id="IPR000064">
    <property type="entry name" value="NLP_P60_dom"/>
</dbReference>
<name>A0ABV3QH51_9GAMM</name>
<keyword evidence="6" id="KW-0732">Signal</keyword>
<dbReference type="InterPro" id="IPR051202">
    <property type="entry name" value="Peptidase_C40"/>
</dbReference>
<proteinExistence type="inferred from homology"/>
<evidence type="ECO:0000313" key="9">
    <source>
        <dbReference type="Proteomes" id="UP001556220"/>
    </source>
</evidence>
<feature type="compositionally biased region" description="Basic residues" evidence="5">
    <location>
        <begin position="29"/>
        <end position="51"/>
    </location>
</feature>
<evidence type="ECO:0000256" key="5">
    <source>
        <dbReference type="SAM" id="MobiDB-lite"/>
    </source>
</evidence>
<feature type="region of interest" description="Disordered" evidence="5">
    <location>
        <begin position="24"/>
        <end position="63"/>
    </location>
</feature>
<keyword evidence="3" id="KW-0378">Hydrolase</keyword>
<dbReference type="InterPro" id="IPR038765">
    <property type="entry name" value="Papain-like_cys_pep_sf"/>
</dbReference>
<evidence type="ECO:0000313" key="8">
    <source>
        <dbReference type="EMBL" id="MEW9573135.1"/>
    </source>
</evidence>
<comment type="similarity">
    <text evidence="1">Belongs to the peptidase C40 family.</text>
</comment>
<accession>A0ABV3QH51</accession>
<evidence type="ECO:0000256" key="3">
    <source>
        <dbReference type="ARBA" id="ARBA00022801"/>
    </source>
</evidence>
<sequence length="283" mass="29689">MPIQRLTGVAALVSMLLLATPSHAVTHQAQKKHVQHRHAPAHHTKSRHTKSSHPQPRAVASASADSHYSLVTGGILASPLSLNPLPALSPMPTLASSGVAGFNGGTAPTFGVEHSLLAPVVAASAVAEAARPAASQADNDVDTVTDLRKALIGLAMNLRNVRYVRGGHSPTTGFDCSGFVRYVFAHAIGVQLPTNSASQFLAGLKVKRADMKPGDLVFFHTGGRRHRITHVGIYISNGNFIHAPTYGKSVQISSLDEAYWAKRFVGAKRPEGMLALAGGGSNG</sequence>
<comment type="caution">
    <text evidence="8">The sequence shown here is derived from an EMBL/GenBank/DDBJ whole genome shotgun (WGS) entry which is preliminary data.</text>
</comment>
<dbReference type="PROSITE" id="PS51935">
    <property type="entry name" value="NLPC_P60"/>
    <property type="match status" value="1"/>
</dbReference>
<keyword evidence="4" id="KW-0788">Thiol protease</keyword>
<evidence type="ECO:0000256" key="2">
    <source>
        <dbReference type="ARBA" id="ARBA00022670"/>
    </source>
</evidence>
<dbReference type="SUPFAM" id="SSF54001">
    <property type="entry name" value="Cysteine proteinases"/>
    <property type="match status" value="1"/>
</dbReference>
<dbReference type="EMBL" id="JBFOHK010000004">
    <property type="protein sequence ID" value="MEW9573135.1"/>
    <property type="molecule type" value="Genomic_DNA"/>
</dbReference>
<organism evidence="8 9">
    <name type="scientific">Rhodanobacter lycopersici</name>
    <dbReference type="NCBI Taxonomy" id="3162487"/>
    <lineage>
        <taxon>Bacteria</taxon>
        <taxon>Pseudomonadati</taxon>
        <taxon>Pseudomonadota</taxon>
        <taxon>Gammaproteobacteria</taxon>
        <taxon>Lysobacterales</taxon>
        <taxon>Rhodanobacteraceae</taxon>
        <taxon>Rhodanobacter</taxon>
    </lineage>
</organism>
<keyword evidence="2" id="KW-0645">Protease</keyword>
<dbReference type="PANTHER" id="PTHR47053">
    <property type="entry name" value="MUREIN DD-ENDOPEPTIDASE MEPH-RELATED"/>
    <property type="match status" value="1"/>
</dbReference>
<evidence type="ECO:0000256" key="6">
    <source>
        <dbReference type="SAM" id="SignalP"/>
    </source>
</evidence>
<protein>
    <submittedName>
        <fullName evidence="8">C40 family peptidase</fullName>
    </submittedName>
</protein>